<dbReference type="InterPro" id="IPR054221">
    <property type="entry name" value="DUF6941"/>
</dbReference>
<evidence type="ECO:0000313" key="1">
    <source>
        <dbReference type="EMBL" id="TQE96860.1"/>
    </source>
</evidence>
<organism evidence="1 2">
    <name type="scientific">Litorilinea aerophila</name>
    <dbReference type="NCBI Taxonomy" id="1204385"/>
    <lineage>
        <taxon>Bacteria</taxon>
        <taxon>Bacillati</taxon>
        <taxon>Chloroflexota</taxon>
        <taxon>Caldilineae</taxon>
        <taxon>Caldilineales</taxon>
        <taxon>Caldilineaceae</taxon>
        <taxon>Litorilinea</taxon>
    </lineage>
</organism>
<sequence>MQLEILTFCDAATEYGGRLNILGATDSLLVPALPFRYPHCAIVMRFRVSRIEEGDHTVRIMVIDADGRPILNVAGHVVIKLGGGMSGAVNMIVNANTLEFKEAGEYAIEVAVDGIQLGSSPLFVKLMEQKSG</sequence>
<dbReference type="OrthoDB" id="1716312at2"/>
<evidence type="ECO:0000313" key="2">
    <source>
        <dbReference type="Proteomes" id="UP000317371"/>
    </source>
</evidence>
<keyword evidence="2" id="KW-1185">Reference proteome</keyword>
<name>A0A540VJC4_9CHLR</name>
<protein>
    <submittedName>
        <fullName evidence="1">Uncharacterized protein</fullName>
    </submittedName>
</protein>
<dbReference type="Pfam" id="PF22091">
    <property type="entry name" value="DUF6941"/>
    <property type="match status" value="1"/>
</dbReference>
<dbReference type="InParanoid" id="A0A540VJC4"/>
<comment type="caution">
    <text evidence="1">The sequence shown here is derived from an EMBL/GenBank/DDBJ whole genome shotgun (WGS) entry which is preliminary data.</text>
</comment>
<dbReference type="Proteomes" id="UP000317371">
    <property type="component" value="Unassembled WGS sequence"/>
</dbReference>
<dbReference type="AlphaFoldDB" id="A0A540VJC4"/>
<reference evidence="1 2" key="1">
    <citation type="submission" date="2019-06" db="EMBL/GenBank/DDBJ databases">
        <title>Genome sequence of Litorilinea aerophila BAA-2444.</title>
        <authorList>
            <person name="Maclea K.S."/>
            <person name="Maurais E.G."/>
            <person name="Iannazzi L.C."/>
        </authorList>
    </citation>
    <scope>NUCLEOTIDE SEQUENCE [LARGE SCALE GENOMIC DNA]</scope>
    <source>
        <strain evidence="1 2">ATCC BAA-2444</strain>
    </source>
</reference>
<gene>
    <name evidence="1" type="ORF">FKZ61_06315</name>
</gene>
<accession>A0A540VJC4</accession>
<dbReference type="EMBL" id="VIGC01000006">
    <property type="protein sequence ID" value="TQE96860.1"/>
    <property type="molecule type" value="Genomic_DNA"/>
</dbReference>
<proteinExistence type="predicted"/>
<dbReference type="RefSeq" id="WP_141609232.1">
    <property type="nucleotide sequence ID" value="NZ_VIGC02000006.1"/>
</dbReference>